<reference evidence="2" key="2">
    <citation type="submission" date="2019-10" db="EMBL/GenBank/DDBJ databases">
        <authorList>
            <consortium name="NCBI Genome Project"/>
        </authorList>
    </citation>
    <scope>NUCLEOTIDE SEQUENCE</scope>
    <source>
        <strain evidence="2">NI907</strain>
    </source>
</reference>
<evidence type="ECO:0000313" key="1">
    <source>
        <dbReference type="Proteomes" id="UP000515153"/>
    </source>
</evidence>
<dbReference type="RefSeq" id="XP_030979210.1">
    <property type="nucleotide sequence ID" value="XM_031128027.1"/>
</dbReference>
<gene>
    <name evidence="2" type="ORF">PgNI_08026</name>
</gene>
<sequence length="122" mass="13517">MGSHQNQVDHIKLKLRPALSAILLRQTRKYLLPWTARFVVTLIFAKAASTRGESRNGDHILLNIPSALDCVANPRIVNDCRLLQLGVVGNISCGECRQIITQGEFYRKSPPPPSSGLPWPFG</sequence>
<evidence type="ECO:0000313" key="2">
    <source>
        <dbReference type="RefSeq" id="XP_030979210.1"/>
    </source>
</evidence>
<dbReference type="AlphaFoldDB" id="A0A6P8AWD8"/>
<keyword evidence="1" id="KW-1185">Reference proteome</keyword>
<organism evidence="1 2">
    <name type="scientific">Pyricularia grisea</name>
    <name type="common">Crabgrass-specific blast fungus</name>
    <name type="synonym">Magnaporthe grisea</name>
    <dbReference type="NCBI Taxonomy" id="148305"/>
    <lineage>
        <taxon>Eukaryota</taxon>
        <taxon>Fungi</taxon>
        <taxon>Dikarya</taxon>
        <taxon>Ascomycota</taxon>
        <taxon>Pezizomycotina</taxon>
        <taxon>Sordariomycetes</taxon>
        <taxon>Sordariomycetidae</taxon>
        <taxon>Magnaporthales</taxon>
        <taxon>Pyriculariaceae</taxon>
        <taxon>Pyricularia</taxon>
    </lineage>
</organism>
<protein>
    <submittedName>
        <fullName evidence="2">Uncharacterized protein</fullName>
    </submittedName>
</protein>
<accession>A0A6P8AWD8</accession>
<proteinExistence type="predicted"/>
<reference evidence="1 2" key="1">
    <citation type="journal article" date="2019" name="Mol. Biol. Evol.">
        <title>Blast fungal genomes show frequent chromosomal changes, gene gains and losses, and effector gene turnover.</title>
        <authorList>
            <person name="Gomez Luciano L.B."/>
            <person name="Jason Tsai I."/>
            <person name="Chuma I."/>
            <person name="Tosa Y."/>
            <person name="Chen Y.H."/>
            <person name="Li J.Y."/>
            <person name="Li M.Y."/>
            <person name="Jade Lu M.Y."/>
            <person name="Nakayashiki H."/>
            <person name="Li W.H."/>
        </authorList>
    </citation>
    <scope>NUCLEOTIDE SEQUENCE [LARGE SCALE GENOMIC DNA]</scope>
    <source>
        <strain evidence="1 2">NI907</strain>
    </source>
</reference>
<reference evidence="2" key="3">
    <citation type="submission" date="2025-08" db="UniProtKB">
        <authorList>
            <consortium name="RefSeq"/>
        </authorList>
    </citation>
    <scope>IDENTIFICATION</scope>
    <source>
        <strain evidence="2">NI907</strain>
    </source>
</reference>
<dbReference type="GeneID" id="41962936"/>
<dbReference type="KEGG" id="pgri:PgNI_08026"/>
<name>A0A6P8AWD8_PYRGI</name>
<dbReference type="Proteomes" id="UP000515153">
    <property type="component" value="Chromosome V"/>
</dbReference>